<accession>A0A066W3F3</accession>
<dbReference type="EMBL" id="JMSN01000043">
    <property type="protein sequence ID" value="KDN45295.1"/>
    <property type="molecule type" value="Genomic_DNA"/>
</dbReference>
<feature type="region of interest" description="Disordered" evidence="1">
    <location>
        <begin position="80"/>
        <end position="100"/>
    </location>
</feature>
<sequence length="767" mass="82382">MPPATGVRAARASAHRTDAILAALRPVLGPASKAYLLGYLVEAIPAILKHVLLFINSHIRRLSREAKRLNEARELELEWQQQKEENQQEAGGSASDSSKRARIASETQAAIAAGKQATLDTVRSVLHDMPVLLRAIVQNLISSATSLRGMAVCSMLTIVLWKLVEATLKNTLERLQGAGSKDHAVKQSSRSVAICFAASAVASASSLTLLQSASSGSGAPSDTGRDARRFMRTSPNSSVSKTLKGLIATPLAPGGHFLARLTTLSLPETPVTPPDPDSQLLHGGCPSSPISSFRMGSGSLQEKGELIARINSPGTEANSRSRPKRKATPSPTIDFTLFALVRGLDTFVRVLLFLLAGGAAASGADSQTAGVRKILRVSGKGKADSGTNALLARMSRKVGNLVVNQVEGLIFVVCCAEIMFSWFYYPERLPPTYNKWITNLAAMDQRLLTILRCRRFSKPYYWCYGDPNVSPAGIDLCSSLSESLGHPYQWGDVTRLPSTSAEAKRMLQAAHAKNKQIAETEGKEFSNLSCAEQDAGYILAGAKGPRGRGEMGGIPCEIVHCGVGGASCLANAGLRWFRGWKASMAIYVPVHLLPRLLFGHKLFLQKPLASILKVALGSARSAAFLATFIALSWFPVCVGRTLVLPKLFPNISHNFWDGGLGPAMGSWACGFSVFIEEKRKRAEMALYVAPRALFAITESLRPGWISDGQNKSARVAERIIFGLSAGLVITTAKYRPGLLRGIPSILAWVLKEPGQKKVRINALRGGG</sequence>
<evidence type="ECO:0000256" key="1">
    <source>
        <dbReference type="SAM" id="MobiDB-lite"/>
    </source>
</evidence>
<dbReference type="PANTHER" id="PTHR12459:SF15">
    <property type="entry name" value="TRANSMEMBRANE PROTEIN 135"/>
    <property type="match status" value="1"/>
</dbReference>
<evidence type="ECO:0000313" key="3">
    <source>
        <dbReference type="Proteomes" id="UP000027361"/>
    </source>
</evidence>
<keyword evidence="3" id="KW-1185">Reference proteome</keyword>
<dbReference type="GeneID" id="25264484"/>
<dbReference type="AlphaFoldDB" id="A0A066W3F3"/>
<comment type="caution">
    <text evidence="2">The sequence shown here is derived from an EMBL/GenBank/DDBJ whole genome shotgun (WGS) entry which is preliminary data.</text>
</comment>
<dbReference type="HOGENOM" id="CLU_012946_1_0_1"/>
<dbReference type="PANTHER" id="PTHR12459">
    <property type="entry name" value="TRANSMEMBRANE PROTEIN 135-RELATED"/>
    <property type="match status" value="1"/>
</dbReference>
<reference evidence="2 3" key="1">
    <citation type="submission" date="2014-05" db="EMBL/GenBank/DDBJ databases">
        <title>Draft genome sequence of a rare smut relative, Tilletiaria anomala UBC 951.</title>
        <authorList>
            <consortium name="DOE Joint Genome Institute"/>
            <person name="Toome M."/>
            <person name="Kuo A."/>
            <person name="Henrissat B."/>
            <person name="Lipzen A."/>
            <person name="Tritt A."/>
            <person name="Yoshinaga Y."/>
            <person name="Zane M."/>
            <person name="Barry K."/>
            <person name="Grigoriev I.V."/>
            <person name="Spatafora J.W."/>
            <person name="Aimea M.C."/>
        </authorList>
    </citation>
    <scope>NUCLEOTIDE SEQUENCE [LARGE SCALE GENOMIC DNA]</scope>
    <source>
        <strain evidence="2 3">UBC 951</strain>
    </source>
</reference>
<evidence type="ECO:0008006" key="4">
    <source>
        <dbReference type="Google" id="ProtNLM"/>
    </source>
</evidence>
<proteinExistence type="predicted"/>
<dbReference type="InterPro" id="IPR026749">
    <property type="entry name" value="Tmem135"/>
</dbReference>
<dbReference type="Proteomes" id="UP000027361">
    <property type="component" value="Unassembled WGS sequence"/>
</dbReference>
<organism evidence="2 3">
    <name type="scientific">Tilletiaria anomala (strain ATCC 24038 / CBS 436.72 / UBC 951)</name>
    <dbReference type="NCBI Taxonomy" id="1037660"/>
    <lineage>
        <taxon>Eukaryota</taxon>
        <taxon>Fungi</taxon>
        <taxon>Dikarya</taxon>
        <taxon>Basidiomycota</taxon>
        <taxon>Ustilaginomycotina</taxon>
        <taxon>Exobasidiomycetes</taxon>
        <taxon>Georgefischeriales</taxon>
        <taxon>Tilletiariaceae</taxon>
        <taxon>Tilletiaria</taxon>
    </lineage>
</organism>
<protein>
    <recommendedName>
        <fullName evidence="4">Transmembrane protein 135 N-terminal domain-containing protein</fullName>
    </recommendedName>
</protein>
<feature type="region of interest" description="Disordered" evidence="1">
    <location>
        <begin position="212"/>
        <end position="238"/>
    </location>
</feature>
<dbReference type="OMA" id="FPICLAR"/>
<gene>
    <name evidence="2" type="ORF">K437DRAFT_256639</name>
</gene>
<dbReference type="OrthoDB" id="4021778at2759"/>
<feature type="compositionally biased region" description="Low complexity" evidence="1">
    <location>
        <begin position="212"/>
        <end position="221"/>
    </location>
</feature>
<name>A0A066W3F3_TILAU</name>
<evidence type="ECO:0000313" key="2">
    <source>
        <dbReference type="EMBL" id="KDN45295.1"/>
    </source>
</evidence>
<dbReference type="RefSeq" id="XP_013243152.1">
    <property type="nucleotide sequence ID" value="XM_013387698.1"/>
</dbReference>
<dbReference type="InParanoid" id="A0A066W3F3"/>